<comment type="caution">
    <text evidence="1">The sequence shown here is derived from an EMBL/GenBank/DDBJ whole genome shotgun (WGS) entry which is preliminary data.</text>
</comment>
<dbReference type="Gene3D" id="1.10.150.240">
    <property type="entry name" value="Putative phosphatase, domain 2"/>
    <property type="match status" value="1"/>
</dbReference>
<dbReference type="InterPro" id="IPR023198">
    <property type="entry name" value="PGP-like_dom2"/>
</dbReference>
<dbReference type="GO" id="GO:0005829">
    <property type="term" value="C:cytosol"/>
    <property type="evidence" value="ECO:0007669"/>
    <property type="project" value="TreeGrafter"/>
</dbReference>
<dbReference type="InterPro" id="IPR023214">
    <property type="entry name" value="HAD_sf"/>
</dbReference>
<dbReference type="NCBIfam" id="TIGR01549">
    <property type="entry name" value="HAD-SF-IA-v1"/>
    <property type="match status" value="1"/>
</dbReference>
<evidence type="ECO:0000313" key="1">
    <source>
        <dbReference type="EMBL" id="MEN7551812.1"/>
    </source>
</evidence>
<dbReference type="Gene3D" id="3.40.50.1000">
    <property type="entry name" value="HAD superfamily/HAD-like"/>
    <property type="match status" value="1"/>
</dbReference>
<evidence type="ECO:0000313" key="2">
    <source>
        <dbReference type="Proteomes" id="UP001403385"/>
    </source>
</evidence>
<dbReference type="AlphaFoldDB" id="A0AAW9SEM1"/>
<organism evidence="1 2">
    <name type="scientific">Rapidithrix thailandica</name>
    <dbReference type="NCBI Taxonomy" id="413964"/>
    <lineage>
        <taxon>Bacteria</taxon>
        <taxon>Pseudomonadati</taxon>
        <taxon>Bacteroidota</taxon>
        <taxon>Cytophagia</taxon>
        <taxon>Cytophagales</taxon>
        <taxon>Flammeovirgaceae</taxon>
        <taxon>Rapidithrix</taxon>
    </lineage>
</organism>
<keyword evidence="1" id="KW-0378">Hydrolase</keyword>
<name>A0AAW9SEM1_9BACT</name>
<keyword evidence="2" id="KW-1185">Reference proteome</keyword>
<dbReference type="GO" id="GO:0008967">
    <property type="term" value="F:phosphoglycolate phosphatase activity"/>
    <property type="evidence" value="ECO:0007669"/>
    <property type="project" value="TreeGrafter"/>
</dbReference>
<dbReference type="SUPFAM" id="SSF56784">
    <property type="entry name" value="HAD-like"/>
    <property type="match status" value="1"/>
</dbReference>
<dbReference type="PANTHER" id="PTHR43434">
    <property type="entry name" value="PHOSPHOGLYCOLATE PHOSPHATASE"/>
    <property type="match status" value="1"/>
</dbReference>
<dbReference type="RefSeq" id="WP_346824590.1">
    <property type="nucleotide sequence ID" value="NZ_JBDKWZ010000027.1"/>
</dbReference>
<dbReference type="SFLD" id="SFLDG01129">
    <property type="entry name" value="C1.5:_HAD__Beta-PGM__Phosphata"/>
    <property type="match status" value="1"/>
</dbReference>
<sequence>MSIKLVVFDMAGTTVKDKSNVGAAFKRALESFGYDAITDAEVQEVMGYEKPLAIKRLLEKHEPETAKITEELIAGIHQKFVDGMIRYYETNPEIGSTPNAEAVLKGLREQGIKVGINTGFSRDIAEAIVKRLQWREKGVFDCLVASDEVPQGRPYPDMIQKLMLETGVEDIEEVAKVGDTEVDVNEGKNAGCKYIVGVTTGAYSREELAVYGPTHIIDNLSELSAILADN</sequence>
<proteinExistence type="predicted"/>
<dbReference type="Proteomes" id="UP001403385">
    <property type="component" value="Unassembled WGS sequence"/>
</dbReference>
<dbReference type="InterPro" id="IPR041492">
    <property type="entry name" value="HAD_2"/>
</dbReference>
<dbReference type="InterPro" id="IPR036412">
    <property type="entry name" value="HAD-like_sf"/>
</dbReference>
<reference evidence="1 2" key="1">
    <citation type="submission" date="2024-04" db="EMBL/GenBank/DDBJ databases">
        <title>Novel genus in family Flammeovirgaceae.</title>
        <authorList>
            <person name="Nguyen T.H."/>
            <person name="Vuong T.Q."/>
            <person name="Le H."/>
            <person name="Kim S.-G."/>
        </authorList>
    </citation>
    <scope>NUCLEOTIDE SEQUENCE [LARGE SCALE GENOMIC DNA]</scope>
    <source>
        <strain evidence="1 2">JCM 23209</strain>
    </source>
</reference>
<dbReference type="SFLD" id="SFLDS00003">
    <property type="entry name" value="Haloacid_Dehalogenase"/>
    <property type="match status" value="1"/>
</dbReference>
<dbReference type="EMBL" id="JBDKWZ010000027">
    <property type="protein sequence ID" value="MEN7551812.1"/>
    <property type="molecule type" value="Genomic_DNA"/>
</dbReference>
<dbReference type="Pfam" id="PF13419">
    <property type="entry name" value="HAD_2"/>
    <property type="match status" value="1"/>
</dbReference>
<dbReference type="InterPro" id="IPR006439">
    <property type="entry name" value="HAD-SF_hydro_IA"/>
</dbReference>
<gene>
    <name evidence="1" type="ORF">AAG747_28105</name>
</gene>
<dbReference type="GO" id="GO:0006281">
    <property type="term" value="P:DNA repair"/>
    <property type="evidence" value="ECO:0007669"/>
    <property type="project" value="TreeGrafter"/>
</dbReference>
<dbReference type="PANTHER" id="PTHR43434:SF19">
    <property type="entry name" value="PHOSPHONOACETALDEHYDE HYDROLASE"/>
    <property type="match status" value="1"/>
</dbReference>
<dbReference type="InterPro" id="IPR050155">
    <property type="entry name" value="HAD-like_hydrolase_sf"/>
</dbReference>
<protein>
    <submittedName>
        <fullName evidence="1">HAD-IA family hydrolase</fullName>
    </submittedName>
</protein>
<dbReference type="SFLD" id="SFLDG01135">
    <property type="entry name" value="C1.5.6:_HAD__Beta-PGM__Phospha"/>
    <property type="match status" value="1"/>
</dbReference>
<accession>A0AAW9SEM1</accession>